<dbReference type="Proteomes" id="UP000026961">
    <property type="component" value="Chromosome 10"/>
</dbReference>
<dbReference type="Gramene" id="OGLUM10G06910.1">
    <property type="protein sequence ID" value="OGLUM10G06910.1"/>
    <property type="gene ID" value="OGLUM10G06910"/>
</dbReference>
<proteinExistence type="predicted"/>
<sequence>MRQRFLQALQRDAEGVEGEVRGVCNAMLFVYAHNNNEIKESSTGATGKLTAHTHFRRAHLEHSRFLECSIL</sequence>
<organism evidence="1">
    <name type="scientific">Oryza glumipatula</name>
    <dbReference type="NCBI Taxonomy" id="40148"/>
    <lineage>
        <taxon>Eukaryota</taxon>
        <taxon>Viridiplantae</taxon>
        <taxon>Streptophyta</taxon>
        <taxon>Embryophyta</taxon>
        <taxon>Tracheophyta</taxon>
        <taxon>Spermatophyta</taxon>
        <taxon>Magnoliopsida</taxon>
        <taxon>Liliopsida</taxon>
        <taxon>Poales</taxon>
        <taxon>Poaceae</taxon>
        <taxon>BOP clade</taxon>
        <taxon>Oryzoideae</taxon>
        <taxon>Oryzeae</taxon>
        <taxon>Oryzinae</taxon>
        <taxon>Oryza</taxon>
    </lineage>
</organism>
<dbReference type="EnsemblPlants" id="OGLUM10G06910.1">
    <property type="protein sequence ID" value="OGLUM10G06910.1"/>
    <property type="gene ID" value="OGLUM10G06910"/>
</dbReference>
<reference evidence="1" key="1">
    <citation type="submission" date="2015-04" db="UniProtKB">
        <authorList>
            <consortium name="EnsemblPlants"/>
        </authorList>
    </citation>
    <scope>IDENTIFICATION</scope>
</reference>
<keyword evidence="2" id="KW-1185">Reference proteome</keyword>
<dbReference type="AlphaFoldDB" id="A0A0E0B9E9"/>
<accession>A0A0E0B9E9</accession>
<evidence type="ECO:0000313" key="2">
    <source>
        <dbReference type="Proteomes" id="UP000026961"/>
    </source>
</evidence>
<evidence type="ECO:0000313" key="1">
    <source>
        <dbReference type="EnsemblPlants" id="OGLUM10G06910.1"/>
    </source>
</evidence>
<name>A0A0E0B9E9_9ORYZ</name>
<dbReference type="HOGENOM" id="CLU_2744104_0_0_1"/>
<reference evidence="1" key="2">
    <citation type="submission" date="2018-05" db="EMBL/GenBank/DDBJ databases">
        <title>OgluRS3 (Oryza glumaepatula Reference Sequence Version 3).</title>
        <authorList>
            <person name="Zhang J."/>
            <person name="Kudrna D."/>
            <person name="Lee S."/>
            <person name="Talag J."/>
            <person name="Welchert J."/>
            <person name="Wing R.A."/>
        </authorList>
    </citation>
    <scope>NUCLEOTIDE SEQUENCE [LARGE SCALE GENOMIC DNA]</scope>
</reference>
<protein>
    <submittedName>
        <fullName evidence="1">Uncharacterized protein</fullName>
    </submittedName>
</protein>